<dbReference type="Proteomes" id="UP000008181">
    <property type="component" value="Chromosome 3"/>
</dbReference>
<organism evidence="2 3">
    <name type="scientific">Thermothielavioides terrestris (strain ATCC 38088 / NRRL 8126)</name>
    <name type="common">Thielavia terrestris</name>
    <dbReference type="NCBI Taxonomy" id="578455"/>
    <lineage>
        <taxon>Eukaryota</taxon>
        <taxon>Fungi</taxon>
        <taxon>Dikarya</taxon>
        <taxon>Ascomycota</taxon>
        <taxon>Pezizomycotina</taxon>
        <taxon>Sordariomycetes</taxon>
        <taxon>Sordariomycetidae</taxon>
        <taxon>Sordariales</taxon>
        <taxon>Chaetomiaceae</taxon>
        <taxon>Thermothielavioides</taxon>
        <taxon>Thermothielavioides terrestris</taxon>
    </lineage>
</organism>
<evidence type="ECO:0000313" key="2">
    <source>
        <dbReference type="EMBL" id="AEO67851.1"/>
    </source>
</evidence>
<feature type="compositionally biased region" description="Basic residues" evidence="1">
    <location>
        <begin position="148"/>
        <end position="160"/>
    </location>
</feature>
<reference evidence="2 3" key="1">
    <citation type="journal article" date="2011" name="Nat. Biotechnol.">
        <title>Comparative genomic analysis of the thermophilic biomass-degrading fungi Myceliophthora thermophila and Thielavia terrestris.</title>
        <authorList>
            <person name="Berka R.M."/>
            <person name="Grigoriev I.V."/>
            <person name="Otillar R."/>
            <person name="Salamov A."/>
            <person name="Grimwood J."/>
            <person name="Reid I."/>
            <person name="Ishmael N."/>
            <person name="John T."/>
            <person name="Darmond C."/>
            <person name="Moisan M.-C."/>
            <person name="Henrissat B."/>
            <person name="Coutinho P.M."/>
            <person name="Lombard V."/>
            <person name="Natvig D.O."/>
            <person name="Lindquist E."/>
            <person name="Schmutz J."/>
            <person name="Lucas S."/>
            <person name="Harris P."/>
            <person name="Powlowski J."/>
            <person name="Bellemare A."/>
            <person name="Taylor D."/>
            <person name="Butler G."/>
            <person name="de Vries R.P."/>
            <person name="Allijn I.E."/>
            <person name="van den Brink J."/>
            <person name="Ushinsky S."/>
            <person name="Storms R."/>
            <person name="Powell A.J."/>
            <person name="Paulsen I.T."/>
            <person name="Elbourne L.D.H."/>
            <person name="Baker S.E."/>
            <person name="Magnuson J."/>
            <person name="LaBoissiere S."/>
            <person name="Clutterbuck A.J."/>
            <person name="Martinez D."/>
            <person name="Wogulis M."/>
            <person name="de Leon A.L."/>
            <person name="Rey M.W."/>
            <person name="Tsang A."/>
        </authorList>
    </citation>
    <scope>NUCLEOTIDE SEQUENCE [LARGE SCALE GENOMIC DNA]</scope>
    <source>
        <strain evidence="3">ATCC 38088 / NRRL 8126</strain>
    </source>
</reference>
<accession>G2R7E2</accession>
<dbReference type="KEGG" id="ttt:THITE_2052012"/>
<sequence length="160" mass="17987">RGIPSKRKSSACVDYVPALCTHRPSLLPIEWLSEAFGLAQRGRQRPLRAGKLSKLGHLEENSVNHRIFERTLRPPAFRRACLSERHFDHQAPGLCWGPAAARRPRKPVARSSNHLAQGVLRVPAVKRKATPQRLTSDQVGGPAELKHINKRRKRNQQGLP</sequence>
<protein>
    <submittedName>
        <fullName evidence="2">Uncharacterized protein</fullName>
    </submittedName>
</protein>
<proteinExistence type="predicted"/>
<name>G2R7E2_THETT</name>
<dbReference type="EMBL" id="CP003011">
    <property type="protein sequence ID" value="AEO67851.1"/>
    <property type="molecule type" value="Genomic_DNA"/>
</dbReference>
<dbReference type="RefSeq" id="XP_003654187.1">
    <property type="nucleotide sequence ID" value="XM_003654139.1"/>
</dbReference>
<dbReference type="STRING" id="578455.G2R7E2"/>
<dbReference type="OrthoDB" id="3444765at2759"/>
<dbReference type="HOGENOM" id="CLU_1807558_0_0_1"/>
<evidence type="ECO:0000313" key="3">
    <source>
        <dbReference type="Proteomes" id="UP000008181"/>
    </source>
</evidence>
<feature type="non-terminal residue" evidence="2">
    <location>
        <position position="1"/>
    </location>
</feature>
<dbReference type="AlphaFoldDB" id="G2R7E2"/>
<gene>
    <name evidence="2" type="ORF">THITE_2052012</name>
</gene>
<feature type="region of interest" description="Disordered" evidence="1">
    <location>
        <begin position="122"/>
        <end position="160"/>
    </location>
</feature>
<keyword evidence="3" id="KW-1185">Reference proteome</keyword>
<evidence type="ECO:0000256" key="1">
    <source>
        <dbReference type="SAM" id="MobiDB-lite"/>
    </source>
</evidence>
<dbReference type="eggNOG" id="ENOG502SC7R">
    <property type="taxonomic scope" value="Eukaryota"/>
</dbReference>
<dbReference type="GeneID" id="11518722"/>